<dbReference type="SMART" id="SM00421">
    <property type="entry name" value="HTH_LUXR"/>
    <property type="match status" value="1"/>
</dbReference>
<keyword evidence="6" id="KW-1185">Reference proteome</keyword>
<dbReference type="SUPFAM" id="SSF52172">
    <property type="entry name" value="CheY-like"/>
    <property type="match status" value="1"/>
</dbReference>
<dbReference type="OrthoDB" id="9808843at2"/>
<protein>
    <submittedName>
        <fullName evidence="5">LuxR family two component transcriptional regulator</fullName>
    </submittedName>
</protein>
<dbReference type="InterPro" id="IPR011006">
    <property type="entry name" value="CheY-like_superfamily"/>
</dbReference>
<keyword evidence="1 2" id="KW-0597">Phosphoprotein</keyword>
<proteinExistence type="predicted"/>
<evidence type="ECO:0000313" key="5">
    <source>
        <dbReference type="EMBL" id="TQL60658.1"/>
    </source>
</evidence>
<dbReference type="PANTHER" id="PTHR45566:SF2">
    <property type="entry name" value="NARL SUBFAMILY"/>
    <property type="match status" value="1"/>
</dbReference>
<feature type="modified residue" description="4-aspartylphosphate" evidence="2">
    <location>
        <position position="52"/>
    </location>
</feature>
<dbReference type="Pfam" id="PF00072">
    <property type="entry name" value="Response_reg"/>
    <property type="match status" value="1"/>
</dbReference>
<evidence type="ECO:0000313" key="6">
    <source>
        <dbReference type="Proteomes" id="UP000319514"/>
    </source>
</evidence>
<dbReference type="PRINTS" id="PR00038">
    <property type="entry name" value="HTHLUXR"/>
</dbReference>
<gene>
    <name evidence="5" type="ORF">FB474_2054</name>
</gene>
<dbReference type="InterPro" id="IPR001789">
    <property type="entry name" value="Sig_transdc_resp-reg_receiver"/>
</dbReference>
<dbReference type="PANTHER" id="PTHR45566">
    <property type="entry name" value="HTH-TYPE TRANSCRIPTIONAL REGULATOR YHJB-RELATED"/>
    <property type="match status" value="1"/>
</dbReference>
<name>A0A542ZK44_9MICO</name>
<feature type="domain" description="HTH luxR-type" evidence="3">
    <location>
        <begin position="141"/>
        <end position="206"/>
    </location>
</feature>
<dbReference type="CDD" id="cd17535">
    <property type="entry name" value="REC_NarL-like"/>
    <property type="match status" value="1"/>
</dbReference>
<dbReference type="InterPro" id="IPR000792">
    <property type="entry name" value="Tscrpt_reg_LuxR_C"/>
</dbReference>
<dbReference type="AlphaFoldDB" id="A0A542ZK44"/>
<dbReference type="Proteomes" id="UP000319514">
    <property type="component" value="Unassembled WGS sequence"/>
</dbReference>
<organism evidence="5 6">
    <name type="scientific">Oryzihumus leptocrescens</name>
    <dbReference type="NCBI Taxonomy" id="297536"/>
    <lineage>
        <taxon>Bacteria</taxon>
        <taxon>Bacillati</taxon>
        <taxon>Actinomycetota</taxon>
        <taxon>Actinomycetes</taxon>
        <taxon>Micrococcales</taxon>
        <taxon>Intrasporangiaceae</taxon>
        <taxon>Oryzihumus</taxon>
    </lineage>
</organism>
<evidence type="ECO:0000259" key="4">
    <source>
        <dbReference type="PROSITE" id="PS50110"/>
    </source>
</evidence>
<dbReference type="SMART" id="SM00448">
    <property type="entry name" value="REC"/>
    <property type="match status" value="1"/>
</dbReference>
<accession>A0A542ZK44</accession>
<dbReference type="GO" id="GO:0006355">
    <property type="term" value="P:regulation of DNA-templated transcription"/>
    <property type="evidence" value="ECO:0007669"/>
    <property type="project" value="InterPro"/>
</dbReference>
<dbReference type="InterPro" id="IPR051015">
    <property type="entry name" value="EvgA-like"/>
</dbReference>
<dbReference type="PROSITE" id="PS50043">
    <property type="entry name" value="HTH_LUXR_2"/>
    <property type="match status" value="1"/>
</dbReference>
<evidence type="ECO:0000259" key="3">
    <source>
        <dbReference type="PROSITE" id="PS50043"/>
    </source>
</evidence>
<evidence type="ECO:0000256" key="2">
    <source>
        <dbReference type="PROSITE-ProRule" id="PRU00169"/>
    </source>
</evidence>
<dbReference type="CDD" id="cd06170">
    <property type="entry name" value="LuxR_C_like"/>
    <property type="match status" value="1"/>
</dbReference>
<feature type="domain" description="Response regulatory" evidence="4">
    <location>
        <begin position="2"/>
        <end position="117"/>
    </location>
</feature>
<dbReference type="Pfam" id="PF00196">
    <property type="entry name" value="GerE"/>
    <property type="match status" value="1"/>
</dbReference>
<comment type="caution">
    <text evidence="5">The sequence shown here is derived from an EMBL/GenBank/DDBJ whole genome shotgun (WGS) entry which is preliminary data.</text>
</comment>
<reference evidence="5 6" key="1">
    <citation type="submission" date="2019-06" db="EMBL/GenBank/DDBJ databases">
        <title>Sequencing the genomes of 1000 actinobacteria strains.</title>
        <authorList>
            <person name="Klenk H.-P."/>
        </authorList>
    </citation>
    <scope>NUCLEOTIDE SEQUENCE [LARGE SCALE GENOMIC DNA]</scope>
    <source>
        <strain evidence="5 6">DSM 18082</strain>
    </source>
</reference>
<dbReference type="Gene3D" id="3.40.50.2300">
    <property type="match status" value="1"/>
</dbReference>
<dbReference type="InterPro" id="IPR058245">
    <property type="entry name" value="NreC/VraR/RcsB-like_REC"/>
</dbReference>
<dbReference type="PROSITE" id="PS50110">
    <property type="entry name" value="RESPONSE_REGULATORY"/>
    <property type="match status" value="1"/>
</dbReference>
<dbReference type="GO" id="GO:0000160">
    <property type="term" value="P:phosphorelay signal transduction system"/>
    <property type="evidence" value="ECO:0007669"/>
    <property type="project" value="InterPro"/>
</dbReference>
<dbReference type="RefSeq" id="WP_141788528.1">
    <property type="nucleotide sequence ID" value="NZ_BAAAKX010000002.1"/>
</dbReference>
<sequence length="216" mass="23388">MRLVVCDDHRLLLEALSLALGESGQEVLAMAVNTTDAVAAVRQHQPDAVLLDLNFPDGTALGSISDLRQACPTAKIVILSASADHSVVAEAIAQGAHGFIGKDRPVADIVGALEQARRGQTAVDPVLLQQALRPRPAVDDPLWVLKFLTDREWEVMRCIMDGQSTDEMAESLGVRRSTARTHVQNLLAKLGVHSRLQVAALMTAHGTPEMWPPRMR</sequence>
<evidence type="ECO:0000256" key="1">
    <source>
        <dbReference type="ARBA" id="ARBA00022553"/>
    </source>
</evidence>
<dbReference type="EMBL" id="VFOQ01000001">
    <property type="protein sequence ID" value="TQL60658.1"/>
    <property type="molecule type" value="Genomic_DNA"/>
</dbReference>